<proteinExistence type="predicted"/>
<name>A0ABW3YPD5_9ACTN</name>
<accession>A0ABW3YPD5</accession>
<evidence type="ECO:0000313" key="2">
    <source>
        <dbReference type="Proteomes" id="UP001597260"/>
    </source>
</evidence>
<dbReference type="RefSeq" id="WP_377578542.1">
    <property type="nucleotide sequence ID" value="NZ_JBHTMP010000092.1"/>
</dbReference>
<dbReference type="EMBL" id="JBHTMP010000092">
    <property type="protein sequence ID" value="MFD1325738.1"/>
    <property type="molecule type" value="Genomic_DNA"/>
</dbReference>
<dbReference type="InterPro" id="IPR019646">
    <property type="entry name" value="Aminoglyc_AdlTrfase"/>
</dbReference>
<dbReference type="Proteomes" id="UP001597260">
    <property type="component" value="Unassembled WGS sequence"/>
</dbReference>
<organism evidence="1 2">
    <name type="scientific">Micromonospora sonneratiae</name>
    <dbReference type="NCBI Taxonomy" id="1184706"/>
    <lineage>
        <taxon>Bacteria</taxon>
        <taxon>Bacillati</taxon>
        <taxon>Actinomycetota</taxon>
        <taxon>Actinomycetes</taxon>
        <taxon>Micromonosporales</taxon>
        <taxon>Micromonosporaceae</taxon>
        <taxon>Micromonospora</taxon>
    </lineage>
</organism>
<reference evidence="2" key="1">
    <citation type="journal article" date="2019" name="Int. J. Syst. Evol. Microbiol.">
        <title>The Global Catalogue of Microorganisms (GCM) 10K type strain sequencing project: providing services to taxonomists for standard genome sequencing and annotation.</title>
        <authorList>
            <consortium name="The Broad Institute Genomics Platform"/>
            <consortium name="The Broad Institute Genome Sequencing Center for Infectious Disease"/>
            <person name="Wu L."/>
            <person name="Ma J."/>
        </authorList>
    </citation>
    <scope>NUCLEOTIDE SEQUENCE [LARGE SCALE GENOMIC DNA]</scope>
    <source>
        <strain evidence="2">JCM 31037</strain>
    </source>
</reference>
<keyword evidence="2" id="KW-1185">Reference proteome</keyword>
<dbReference type="Pfam" id="PF10706">
    <property type="entry name" value="Aminoglyc_resit"/>
    <property type="match status" value="1"/>
</dbReference>
<comment type="caution">
    <text evidence="1">The sequence shown here is derived from an EMBL/GenBank/DDBJ whole genome shotgun (WGS) entry which is preliminary data.</text>
</comment>
<dbReference type="Gene3D" id="3.30.460.40">
    <property type="match status" value="1"/>
</dbReference>
<gene>
    <name evidence="1" type="ORF">ACFQ4H_32125</name>
</gene>
<evidence type="ECO:0000313" key="1">
    <source>
        <dbReference type="EMBL" id="MFD1325738.1"/>
    </source>
</evidence>
<sequence length="181" mass="20105">MIDELSRRQLRIIGEITDVAAANGVDVWLRGGWAMDFFLGELTRPHVDVDWFCWAADADRLASALHDRGFVDDPRVPPELQRDLVKDGVEVSFALLARDARDRVVVGAAGRWAGSPYPEGMLDGPVGRLGDVSCRTICPRSQIELKEMYPVWMPERPRRAKDRDDITRLKAALVTAPGPAG</sequence>
<protein>
    <submittedName>
        <fullName evidence="1">Nucleotidyltransferase domain-containing protein</fullName>
    </submittedName>
</protein>